<organism evidence="2 3">
    <name type="scientific">Salinarimonas ramus</name>
    <dbReference type="NCBI Taxonomy" id="690164"/>
    <lineage>
        <taxon>Bacteria</taxon>
        <taxon>Pseudomonadati</taxon>
        <taxon>Pseudomonadota</taxon>
        <taxon>Alphaproteobacteria</taxon>
        <taxon>Hyphomicrobiales</taxon>
        <taxon>Salinarimonadaceae</taxon>
        <taxon>Salinarimonas</taxon>
    </lineage>
</organism>
<dbReference type="InterPro" id="IPR054209">
    <property type="entry name" value="DUF6916"/>
</dbReference>
<accession>A0A917V2Y8</accession>
<comment type="caution">
    <text evidence="2">The sequence shown here is derived from an EMBL/GenBank/DDBJ whole genome shotgun (WGS) entry which is preliminary data.</text>
</comment>
<dbReference type="AlphaFoldDB" id="A0A917V2Y8"/>
<evidence type="ECO:0000313" key="3">
    <source>
        <dbReference type="Proteomes" id="UP000600449"/>
    </source>
</evidence>
<gene>
    <name evidence="2" type="ORF">GCM10011322_18710</name>
</gene>
<evidence type="ECO:0000313" key="2">
    <source>
        <dbReference type="EMBL" id="GGK32295.1"/>
    </source>
</evidence>
<dbReference type="EMBL" id="BMMF01000005">
    <property type="protein sequence ID" value="GGK32295.1"/>
    <property type="molecule type" value="Genomic_DNA"/>
</dbReference>
<proteinExistence type="predicted"/>
<dbReference type="Pfam" id="PF21880">
    <property type="entry name" value="DUF6916"/>
    <property type="match status" value="1"/>
</dbReference>
<feature type="domain" description="DUF6916" evidence="1">
    <location>
        <begin position="5"/>
        <end position="104"/>
    </location>
</feature>
<protein>
    <recommendedName>
        <fullName evidence="1">DUF6916 domain-containing protein</fullName>
    </recommendedName>
</protein>
<name>A0A917V2Y8_9HYPH</name>
<reference evidence="2 3" key="1">
    <citation type="journal article" date="2014" name="Int. J. Syst. Evol. Microbiol.">
        <title>Complete genome sequence of Corynebacterium casei LMG S-19264T (=DSM 44701T), isolated from a smear-ripened cheese.</title>
        <authorList>
            <consortium name="US DOE Joint Genome Institute (JGI-PGF)"/>
            <person name="Walter F."/>
            <person name="Albersmeier A."/>
            <person name="Kalinowski J."/>
            <person name="Ruckert C."/>
        </authorList>
    </citation>
    <scope>NUCLEOTIDE SEQUENCE [LARGE SCALE GENOMIC DNA]</scope>
    <source>
        <strain evidence="2 3">CGMCC 1.9161</strain>
    </source>
</reference>
<evidence type="ECO:0000259" key="1">
    <source>
        <dbReference type="Pfam" id="PF21880"/>
    </source>
</evidence>
<sequence length="105" mass="11852">MLDQLTYEDFKDEIGKTFVLEGVGGRVEMELIAARLSPYPGLPARRRAFAILFVTAPTPILDNQMYNIRHPRKGLMEGVFITPVIPAISDIEKLNGKRVYEAVFN</sequence>
<dbReference type="Proteomes" id="UP000600449">
    <property type="component" value="Unassembled WGS sequence"/>
</dbReference>
<keyword evidence="3" id="KW-1185">Reference proteome</keyword>
<dbReference type="RefSeq" id="WP_188912045.1">
    <property type="nucleotide sequence ID" value="NZ_BMMF01000005.1"/>
</dbReference>